<evidence type="ECO:0000313" key="2">
    <source>
        <dbReference type="EMBL" id="KPJ05765.1"/>
    </source>
</evidence>
<dbReference type="EMBL" id="KQ458575">
    <property type="protein sequence ID" value="KPJ05765.1"/>
    <property type="molecule type" value="Genomic_DNA"/>
</dbReference>
<dbReference type="AlphaFoldDB" id="A0A194QLF1"/>
<proteinExistence type="predicted"/>
<reference evidence="2 3" key="1">
    <citation type="journal article" date="2015" name="Nat. Commun.">
        <title>Outbred genome sequencing and CRISPR/Cas9 gene editing in butterflies.</title>
        <authorList>
            <person name="Li X."/>
            <person name="Fan D."/>
            <person name="Zhang W."/>
            <person name="Liu G."/>
            <person name="Zhang L."/>
            <person name="Zhao L."/>
            <person name="Fang X."/>
            <person name="Chen L."/>
            <person name="Dong Y."/>
            <person name="Chen Y."/>
            <person name="Ding Y."/>
            <person name="Zhao R."/>
            <person name="Feng M."/>
            <person name="Zhu Y."/>
            <person name="Feng Y."/>
            <person name="Jiang X."/>
            <person name="Zhu D."/>
            <person name="Xiang H."/>
            <person name="Feng X."/>
            <person name="Li S."/>
            <person name="Wang J."/>
            <person name="Zhang G."/>
            <person name="Kronforst M.R."/>
            <person name="Wang W."/>
        </authorList>
    </citation>
    <scope>NUCLEOTIDE SEQUENCE [LARGE SCALE GENOMIC DNA]</scope>
    <source>
        <strain evidence="2">Ya'a_city_454_Px</strain>
        <tissue evidence="2">Whole body</tissue>
    </source>
</reference>
<name>A0A194QLF1_PAPXU</name>
<organism evidence="2 3">
    <name type="scientific">Papilio xuthus</name>
    <name type="common">Asian swallowtail butterfly</name>
    <dbReference type="NCBI Taxonomy" id="66420"/>
    <lineage>
        <taxon>Eukaryota</taxon>
        <taxon>Metazoa</taxon>
        <taxon>Ecdysozoa</taxon>
        <taxon>Arthropoda</taxon>
        <taxon>Hexapoda</taxon>
        <taxon>Insecta</taxon>
        <taxon>Pterygota</taxon>
        <taxon>Neoptera</taxon>
        <taxon>Endopterygota</taxon>
        <taxon>Lepidoptera</taxon>
        <taxon>Glossata</taxon>
        <taxon>Ditrysia</taxon>
        <taxon>Papilionoidea</taxon>
        <taxon>Papilionidae</taxon>
        <taxon>Papilioninae</taxon>
        <taxon>Papilio</taxon>
    </lineage>
</organism>
<feature type="signal peptide" evidence="1">
    <location>
        <begin position="1"/>
        <end position="27"/>
    </location>
</feature>
<keyword evidence="1" id="KW-0732">Signal</keyword>
<keyword evidence="3" id="KW-1185">Reference proteome</keyword>
<sequence>MVNTSHRLMSPLRVILALIALIALVSARPQVDVVDQDPGSVDVVDQDPGSVNVIGGGEQVNIVDNDNQGLARSS</sequence>
<feature type="chain" id="PRO_5008264461" description="Secreted protein" evidence="1">
    <location>
        <begin position="28"/>
        <end position="74"/>
    </location>
</feature>
<protein>
    <recommendedName>
        <fullName evidence="4">Secreted protein</fullName>
    </recommendedName>
</protein>
<evidence type="ECO:0000313" key="3">
    <source>
        <dbReference type="Proteomes" id="UP000053268"/>
    </source>
</evidence>
<gene>
    <name evidence="2" type="ORF">RR46_02287</name>
</gene>
<dbReference type="Proteomes" id="UP000053268">
    <property type="component" value="Unassembled WGS sequence"/>
</dbReference>
<accession>A0A194QLF1</accession>
<evidence type="ECO:0008006" key="4">
    <source>
        <dbReference type="Google" id="ProtNLM"/>
    </source>
</evidence>
<evidence type="ECO:0000256" key="1">
    <source>
        <dbReference type="SAM" id="SignalP"/>
    </source>
</evidence>